<keyword evidence="1" id="KW-0732">Signal</keyword>
<dbReference type="PROSITE" id="PS51208">
    <property type="entry name" value="AUTOTRANSPORTER"/>
    <property type="match status" value="1"/>
</dbReference>
<evidence type="ECO:0000256" key="1">
    <source>
        <dbReference type="SAM" id="SignalP"/>
    </source>
</evidence>
<dbReference type="EMBL" id="JTDN01000001">
    <property type="protein sequence ID" value="KHL25680.1"/>
    <property type="molecule type" value="Genomic_DNA"/>
</dbReference>
<gene>
    <name evidence="3" type="ORF">PK98_03265</name>
</gene>
<keyword evidence="4" id="KW-1185">Reference proteome</keyword>
<dbReference type="AlphaFoldDB" id="A0A0B2C0J6"/>
<protein>
    <submittedName>
        <fullName evidence="3">Transporter</fullName>
    </submittedName>
</protein>
<feature type="signal peptide" evidence="1">
    <location>
        <begin position="1"/>
        <end position="20"/>
    </location>
</feature>
<dbReference type="InterPro" id="IPR005546">
    <property type="entry name" value="Autotransporte_beta"/>
</dbReference>
<sequence length="1066" mass="106140">MHRYLLASTAALAIAAPAAAQDLTTRVTNPVRTATIANGAAGNITITAAGSVVPTGGAAVTIDSNHAVSNAGAITVANADNATGILAQAGTTGDIINTGTITLDEPYTPTDSDNDGDLDGPLALGRNRLAIRTDGAHVGRISHTGTIVVEGNDSAGIRLGGPQTGALVHDGATTVTGDRAIGLRAQGVTGNVRLAGTMTARGQDAMAAHLAGDVTGAMVVQGAITATGYRYNAAPAGATRLDADDLLQGGPALLVEGNVTGGIVLAVPPRDASTTNNDEDADGIEDAREGSAAVVSLGAAPAMLIGATDRAITIGPVAGTSSGFGLQIDGRIGGDGVYAGVNGNGLAIGGRGGAVSVVNGIGVAGTVIANSNGASATALRLGAGATTPVLQVSGTVEARGGNAAAAQTTAIAIDAGASLPTIRNSGAIRATAGGADGNATAIVDRSGTVTLVENSGTIAASGATTASNRNVAIDLSASNAGVTIRQTPVAAGIAAPSIIGDVRLGAGNDRVELADGTLAGTVQFGAGNNVLALSGDAIHAGAATFGGGSDTLSLAGTAIFAGAADFGGGADQLTIAGTARFAGSLANAANLSVRVSGGTFDVARTATIASLDLAAGTTLGVTLSKAAGEGTDLTVTGAASFARDTRLQLRLADVGSAEGRYTVLRAGSLAGVGGLVTDTTLIPFLFKASVAGNGPANQLAVDVTRRSAIELGLNRSQTSAYPAIFAAIAGEDEIEDVFLGITDGGEFRATVRQMLPDHAGGTFESISQGTRALARQVADPQSPTWTVGGVNVVLNMSGWSTEKGEGVTDGFTQDGLGYGAGAEVDTGLGTFGLGASWIWSDYDNDAGSQTTGNTYGLAAWWRGAFGDFQTHLRGSIGRSDFESERSFAGNAGERQVDRDIAGDWNGTVVAASGGLSYELGSGAFFVRPQVTVDYTRLKEDGYTETGGGSLNLIVEDRTSDELGVNGGVAAGIDFMGKARGDESWFRVEGEGGWRELAGGTLGSTTARFGETGERFTLAPEQMESGWYAGLRALGGGARFELAGELRLEDRHDANAVALRGTLKMGF</sequence>
<accession>A0A0B2C0J6</accession>
<evidence type="ECO:0000313" key="3">
    <source>
        <dbReference type="EMBL" id="KHL25680.1"/>
    </source>
</evidence>
<comment type="caution">
    <text evidence="3">The sequence shown here is derived from an EMBL/GenBank/DDBJ whole genome shotgun (WGS) entry which is preliminary data.</text>
</comment>
<reference evidence="3 4" key="1">
    <citation type="submission" date="2014-11" db="EMBL/GenBank/DDBJ databases">
        <title>Draft genome sequence of Kirrobacter mercurialis.</title>
        <authorList>
            <person name="Coil D.A."/>
            <person name="Eisen J.A."/>
        </authorList>
    </citation>
    <scope>NUCLEOTIDE SEQUENCE [LARGE SCALE GENOMIC DNA]</scope>
    <source>
        <strain evidence="3 4">Coronado</strain>
    </source>
</reference>
<dbReference type="Proteomes" id="UP000030988">
    <property type="component" value="Unassembled WGS sequence"/>
</dbReference>
<proteinExistence type="predicted"/>
<dbReference type="Gene3D" id="2.40.128.130">
    <property type="entry name" value="Autotransporter beta-domain"/>
    <property type="match status" value="1"/>
</dbReference>
<evidence type="ECO:0000313" key="4">
    <source>
        <dbReference type="Proteomes" id="UP000030988"/>
    </source>
</evidence>
<dbReference type="SMART" id="SM00869">
    <property type="entry name" value="Autotransporter"/>
    <property type="match status" value="1"/>
</dbReference>
<organism evidence="3 4">
    <name type="scientific">Croceibacterium mercuriale</name>
    <dbReference type="NCBI Taxonomy" id="1572751"/>
    <lineage>
        <taxon>Bacteria</taxon>
        <taxon>Pseudomonadati</taxon>
        <taxon>Pseudomonadota</taxon>
        <taxon>Alphaproteobacteria</taxon>
        <taxon>Sphingomonadales</taxon>
        <taxon>Erythrobacteraceae</taxon>
        <taxon>Croceibacterium</taxon>
    </lineage>
</organism>
<dbReference type="InterPro" id="IPR036709">
    <property type="entry name" value="Autotransporte_beta_dom_sf"/>
</dbReference>
<evidence type="ECO:0000259" key="2">
    <source>
        <dbReference type="PROSITE" id="PS51208"/>
    </source>
</evidence>
<feature type="chain" id="PRO_5002071621" evidence="1">
    <location>
        <begin position="21"/>
        <end position="1066"/>
    </location>
</feature>
<dbReference type="RefSeq" id="WP_039094262.1">
    <property type="nucleotide sequence ID" value="NZ_JTDN01000001.1"/>
</dbReference>
<dbReference type="Pfam" id="PF03797">
    <property type="entry name" value="Autotransporter"/>
    <property type="match status" value="1"/>
</dbReference>
<feature type="domain" description="Autotransporter" evidence="2">
    <location>
        <begin position="777"/>
        <end position="1066"/>
    </location>
</feature>
<dbReference type="SUPFAM" id="SSF103515">
    <property type="entry name" value="Autotransporter"/>
    <property type="match status" value="1"/>
</dbReference>
<dbReference type="OrthoDB" id="7613961at2"/>
<name>A0A0B2C0J6_9SPHN</name>
<dbReference type="STRING" id="1572751.PK98_03265"/>